<dbReference type="AlphaFoldDB" id="A0A0X8X4P2"/>
<sequence>MLFLDDSTTVIIAAKAAHESAVRCLLGKKLRGTTCGTAGCAVCAENIQQVVTPAGTALAALMTAPRLSTVISGEPKDLFILSNYLWAQLVPGFSWKDFKDFRKAARKKAGTRDAAEILLVTRFEGVYKAFKSVFDYTVWFSNSADKLRYDAYQLAANLGRNTCTYCNRIYTHTMKGKGNNKIMRPQFDHWFSKSKHPALALSFYNLIPCCSVCNSSIKGSLDFDLSTHVHPYVDKDCLDRFAYSYHYTRSTQSYAININPAFNDKKIFRTYSDFKLKEVFNSHHAELADLIRIKEAYSKKYIERLMGAFPGAKLAYKEVYRLAFGVEYDESDFYKKPLSKFKKDILRELKLIK</sequence>
<dbReference type="RefSeq" id="WP_096354049.1">
    <property type="nucleotide sequence ID" value="NZ_AP017313.1"/>
</dbReference>
<organism evidence="1 2">
    <name type="scientific">Mucilaginibacter gotjawali</name>
    <dbReference type="NCBI Taxonomy" id="1550579"/>
    <lineage>
        <taxon>Bacteria</taxon>
        <taxon>Pseudomonadati</taxon>
        <taxon>Bacteroidota</taxon>
        <taxon>Sphingobacteriia</taxon>
        <taxon>Sphingobacteriales</taxon>
        <taxon>Sphingobacteriaceae</taxon>
        <taxon>Mucilaginibacter</taxon>
    </lineage>
</organism>
<reference evidence="1 2" key="1">
    <citation type="submission" date="2015-12" db="EMBL/GenBank/DDBJ databases">
        <title>Genome sequence of Mucilaginibacter gotjawali.</title>
        <authorList>
            <person name="Lee J.S."/>
            <person name="Lee K.C."/>
            <person name="Kim K.K."/>
            <person name="Lee B.W."/>
        </authorList>
    </citation>
    <scope>NUCLEOTIDE SEQUENCE [LARGE SCALE GENOMIC DNA]</scope>
    <source>
        <strain evidence="1 2">SA3-7</strain>
    </source>
</reference>
<dbReference type="KEGG" id="mgot:MgSA37_03841"/>
<accession>A0A0X8X4P2</accession>
<gene>
    <name evidence="1" type="ORF">MgSA37_03841</name>
</gene>
<keyword evidence="2" id="KW-1185">Reference proteome</keyword>
<dbReference type="OrthoDB" id="9816185at2"/>
<name>A0A0X8X4P2_9SPHI</name>
<evidence type="ECO:0000313" key="2">
    <source>
        <dbReference type="Proteomes" id="UP000218263"/>
    </source>
</evidence>
<protein>
    <submittedName>
        <fullName evidence="1">Uncharacterized protein</fullName>
    </submittedName>
</protein>
<dbReference type="EMBL" id="AP017313">
    <property type="protein sequence ID" value="BAU55650.1"/>
    <property type="molecule type" value="Genomic_DNA"/>
</dbReference>
<dbReference type="Proteomes" id="UP000218263">
    <property type="component" value="Chromosome"/>
</dbReference>
<proteinExistence type="predicted"/>
<dbReference type="Gene3D" id="1.10.30.50">
    <property type="match status" value="1"/>
</dbReference>
<evidence type="ECO:0000313" key="1">
    <source>
        <dbReference type="EMBL" id="BAU55650.1"/>
    </source>
</evidence>